<sequence>MYLIDFIEARYGSKRGNKKKFLEDNPDILAPELSRWLKNGYKVNLASGEIYKPASKKVNL</sequence>
<dbReference type="EMBL" id="JAKRRX010000331">
    <property type="protein sequence ID" value="MCW8336666.1"/>
    <property type="molecule type" value="Genomic_DNA"/>
</dbReference>
<accession>A0A9X3CJ51</accession>
<gene>
    <name evidence="1" type="ORF">MD483_22935</name>
</gene>
<reference evidence="1" key="1">
    <citation type="submission" date="2022-02" db="EMBL/GenBank/DDBJ databases">
        <title>Vibrio sp. nov., a new bacterium isolated from Bohai sea, China.</title>
        <authorList>
            <person name="Yuan Y."/>
        </authorList>
    </citation>
    <scope>NUCLEOTIDE SEQUENCE</scope>
    <source>
        <strain evidence="1">DBSS07</strain>
    </source>
</reference>
<keyword evidence="2" id="KW-1185">Reference proteome</keyword>
<dbReference type="RefSeq" id="WP_265689728.1">
    <property type="nucleotide sequence ID" value="NZ_JAKRRX010000331.1"/>
</dbReference>
<comment type="caution">
    <text evidence="1">The sequence shown here is derived from an EMBL/GenBank/DDBJ whole genome shotgun (WGS) entry which is preliminary data.</text>
</comment>
<proteinExistence type="predicted"/>
<dbReference type="Proteomes" id="UP001155586">
    <property type="component" value="Unassembled WGS sequence"/>
</dbReference>
<evidence type="ECO:0000313" key="1">
    <source>
        <dbReference type="EMBL" id="MCW8336666.1"/>
    </source>
</evidence>
<evidence type="ECO:0000313" key="2">
    <source>
        <dbReference type="Proteomes" id="UP001155586"/>
    </source>
</evidence>
<name>A0A9X3CJ51_9VIBR</name>
<dbReference type="AlphaFoldDB" id="A0A9X3CJ51"/>
<protein>
    <submittedName>
        <fullName evidence="1">Uncharacterized protein</fullName>
    </submittedName>
</protein>
<organism evidence="1 2">
    <name type="scientific">Vibrio paucivorans</name>
    <dbReference type="NCBI Taxonomy" id="2829489"/>
    <lineage>
        <taxon>Bacteria</taxon>
        <taxon>Pseudomonadati</taxon>
        <taxon>Pseudomonadota</taxon>
        <taxon>Gammaproteobacteria</taxon>
        <taxon>Vibrionales</taxon>
        <taxon>Vibrionaceae</taxon>
        <taxon>Vibrio</taxon>
    </lineage>
</organism>